<feature type="region of interest" description="Disordered" evidence="1">
    <location>
        <begin position="299"/>
        <end position="332"/>
    </location>
</feature>
<dbReference type="AlphaFoldDB" id="A0AAD2G4Q8"/>
<sequence>MADFCPVEFDFRDSSSLYEYEASELVEYIHSWPRFGISKEFPVSLFTENEDDGSDANLSVSYLTGVFMWSFIFSSVLIIYMLILSAYNVLYSGSNGSQTAEGRVEDVQIDQSKLQQKKGKQLQLQNKEGQAYIQEKLHDKGSASLSARLSGVDEDHNVQEHNQPESEHILRQLQTKDAPAALPQSQFISPTVSRKRLLEAYFDSIMSTSTMLKSGLTDGSLEGVRQQQNERCLRIATSHPSDVQSNKTRQRWTFSKVFTSPREEDDDDDSTFQPPRRAQIFGIEDRTIAFNDKVSRAHEVHCSESHQTDDREISPRTAATGSSGSDFDDQQVDPASIHRAIKRQSADQESEPGSCFKMLTLLSGFMLLLFSCLLCSDGLLPLGIQSDLMIEEWHNVIYSAIETEQIVNDVQDLQSSLYKGSTLLIQTLNMSCPSVQPSLCVEVGDSYTCNVTGIPLHENWEVLLDIGMWPMNITTRSQETYNWNLANHDLTYLTTMPFETVLKAWQWILRAVAICNATLFFLALLVLWSIAIPKRQHAVQDTFVRQSRTFFVLFWISTVLIWIFAIMSLAGTFVLSDFCIQSPSENTIELMFSNTTNAGQSFLSKEFWNYHIDGCPLEEYPDSLQEEIVNWSSRLGPTRDLHDALRKIPTTQFELICGAGSGELSYDLRFATSYIQTEICSLVQTLTSLRLVLECKRWSPQFESIVYQGVCEHGTNEAGWTAMAEWIIVVMSLTIWTFQESFRGSTNRNPTHRSTNSRQQHKQLHDDRLGKSPINPTHAIEAPFVGMHQHPNISAAPTHAESQKIDPTNSQFLEVSSKPVDPPEFNPTIVDRNEIMSIEAEEPLNLQSFPNSNSATQNRTVEKIRVKNTTQDLELHTREQNGEYETQYSSGIQHCDTYNTLPVPVPRGPSAVGQAASSRFQIAGYDCNEDNDLESL</sequence>
<accession>A0AAD2G4Q8</accession>
<comment type="caution">
    <text evidence="3">The sequence shown here is derived from an EMBL/GenBank/DDBJ whole genome shotgun (WGS) entry which is preliminary data.</text>
</comment>
<feature type="region of interest" description="Disordered" evidence="1">
    <location>
        <begin position="254"/>
        <end position="277"/>
    </location>
</feature>
<gene>
    <name evidence="3" type="ORF">CYCCA115_LOCUS19796</name>
</gene>
<dbReference type="Proteomes" id="UP001295423">
    <property type="component" value="Unassembled WGS sequence"/>
</dbReference>
<protein>
    <submittedName>
        <fullName evidence="3">Uncharacterized protein</fullName>
    </submittedName>
</protein>
<evidence type="ECO:0000313" key="3">
    <source>
        <dbReference type="EMBL" id="CAJ1962667.1"/>
    </source>
</evidence>
<feature type="transmembrane region" description="Helical" evidence="2">
    <location>
        <begin position="359"/>
        <end position="384"/>
    </location>
</feature>
<proteinExistence type="predicted"/>
<feature type="transmembrane region" description="Helical" evidence="2">
    <location>
        <begin position="66"/>
        <end position="90"/>
    </location>
</feature>
<keyword evidence="2" id="KW-1133">Transmembrane helix</keyword>
<name>A0AAD2G4Q8_9STRA</name>
<feature type="transmembrane region" description="Helical" evidence="2">
    <location>
        <begin position="507"/>
        <end position="530"/>
    </location>
</feature>
<reference evidence="3" key="1">
    <citation type="submission" date="2023-08" db="EMBL/GenBank/DDBJ databases">
        <authorList>
            <person name="Audoor S."/>
            <person name="Bilcke G."/>
        </authorList>
    </citation>
    <scope>NUCLEOTIDE SEQUENCE</scope>
</reference>
<keyword evidence="4" id="KW-1185">Reference proteome</keyword>
<feature type="region of interest" description="Disordered" evidence="1">
    <location>
        <begin position="744"/>
        <end position="777"/>
    </location>
</feature>
<evidence type="ECO:0000313" key="4">
    <source>
        <dbReference type="Proteomes" id="UP001295423"/>
    </source>
</evidence>
<feature type="compositionally biased region" description="Polar residues" evidence="1">
    <location>
        <begin position="744"/>
        <end position="758"/>
    </location>
</feature>
<keyword evidence="2" id="KW-0472">Membrane</keyword>
<keyword evidence="2" id="KW-0812">Transmembrane</keyword>
<evidence type="ECO:0000256" key="1">
    <source>
        <dbReference type="SAM" id="MobiDB-lite"/>
    </source>
</evidence>
<feature type="compositionally biased region" description="Basic and acidic residues" evidence="1">
    <location>
        <begin position="299"/>
        <end position="314"/>
    </location>
</feature>
<organism evidence="3 4">
    <name type="scientific">Cylindrotheca closterium</name>
    <dbReference type="NCBI Taxonomy" id="2856"/>
    <lineage>
        <taxon>Eukaryota</taxon>
        <taxon>Sar</taxon>
        <taxon>Stramenopiles</taxon>
        <taxon>Ochrophyta</taxon>
        <taxon>Bacillariophyta</taxon>
        <taxon>Bacillariophyceae</taxon>
        <taxon>Bacillariophycidae</taxon>
        <taxon>Bacillariales</taxon>
        <taxon>Bacillariaceae</taxon>
        <taxon>Cylindrotheca</taxon>
    </lineage>
</organism>
<dbReference type="EMBL" id="CAKOGP040002114">
    <property type="protein sequence ID" value="CAJ1962667.1"/>
    <property type="molecule type" value="Genomic_DNA"/>
</dbReference>
<evidence type="ECO:0000256" key="2">
    <source>
        <dbReference type="SAM" id="Phobius"/>
    </source>
</evidence>
<feature type="transmembrane region" description="Helical" evidence="2">
    <location>
        <begin position="550"/>
        <end position="575"/>
    </location>
</feature>